<dbReference type="EMBL" id="QJKJ01010787">
    <property type="protein sequence ID" value="RDX72745.1"/>
    <property type="molecule type" value="Genomic_DNA"/>
</dbReference>
<organism evidence="1 2">
    <name type="scientific">Mucuna pruriens</name>
    <name type="common">Velvet bean</name>
    <name type="synonym">Dolichos pruriens</name>
    <dbReference type="NCBI Taxonomy" id="157652"/>
    <lineage>
        <taxon>Eukaryota</taxon>
        <taxon>Viridiplantae</taxon>
        <taxon>Streptophyta</taxon>
        <taxon>Embryophyta</taxon>
        <taxon>Tracheophyta</taxon>
        <taxon>Spermatophyta</taxon>
        <taxon>Magnoliopsida</taxon>
        <taxon>eudicotyledons</taxon>
        <taxon>Gunneridae</taxon>
        <taxon>Pentapetalae</taxon>
        <taxon>rosids</taxon>
        <taxon>fabids</taxon>
        <taxon>Fabales</taxon>
        <taxon>Fabaceae</taxon>
        <taxon>Papilionoideae</taxon>
        <taxon>50 kb inversion clade</taxon>
        <taxon>NPAAA clade</taxon>
        <taxon>indigoferoid/millettioid clade</taxon>
        <taxon>Phaseoleae</taxon>
        <taxon>Mucuna</taxon>
    </lineage>
</organism>
<feature type="non-terminal residue" evidence="1">
    <location>
        <position position="1"/>
    </location>
</feature>
<dbReference type="Proteomes" id="UP000257109">
    <property type="component" value="Unassembled WGS sequence"/>
</dbReference>
<evidence type="ECO:0000313" key="2">
    <source>
        <dbReference type="Proteomes" id="UP000257109"/>
    </source>
</evidence>
<dbReference type="AlphaFoldDB" id="A0A371F3C1"/>
<reference evidence="1" key="1">
    <citation type="submission" date="2018-05" db="EMBL/GenBank/DDBJ databases">
        <title>Draft genome of Mucuna pruriens seed.</title>
        <authorList>
            <person name="Nnadi N.E."/>
            <person name="Vos R."/>
            <person name="Hasami M.H."/>
            <person name="Devisetty U.K."/>
            <person name="Aguiy J.C."/>
        </authorList>
    </citation>
    <scope>NUCLEOTIDE SEQUENCE [LARGE SCALE GENOMIC DNA]</scope>
    <source>
        <strain evidence="1">JCA_2017</strain>
    </source>
</reference>
<name>A0A371F3C1_MUCPR</name>
<accession>A0A371F3C1</accession>
<keyword evidence="2" id="KW-1185">Reference proteome</keyword>
<sequence>MLSIRRILRRLSVKEDLVKPIGWPRKMGPKLRRTVCGREGILGRSANIGYHGWERLTSPNKFRCGQTFLFLELMRHDEERLGCFPEEDLNLS</sequence>
<gene>
    <name evidence="1" type="ORF">CR513_47733</name>
</gene>
<evidence type="ECO:0000313" key="1">
    <source>
        <dbReference type="EMBL" id="RDX72745.1"/>
    </source>
</evidence>
<proteinExistence type="predicted"/>
<comment type="caution">
    <text evidence="1">The sequence shown here is derived from an EMBL/GenBank/DDBJ whole genome shotgun (WGS) entry which is preliminary data.</text>
</comment>
<protein>
    <submittedName>
        <fullName evidence="1">Uncharacterized protein</fullName>
    </submittedName>
</protein>